<protein>
    <submittedName>
        <fullName evidence="2">ABC transporter permease</fullName>
    </submittedName>
</protein>
<feature type="transmembrane region" description="Helical" evidence="1">
    <location>
        <begin position="368"/>
        <end position="391"/>
    </location>
</feature>
<dbReference type="AlphaFoldDB" id="A0AAU9DE32"/>
<organism evidence="2 3">
    <name type="scientific">Xylocopilactobacillus apis</name>
    <dbReference type="NCBI Taxonomy" id="2932183"/>
    <lineage>
        <taxon>Bacteria</taxon>
        <taxon>Bacillati</taxon>
        <taxon>Bacillota</taxon>
        <taxon>Bacilli</taxon>
        <taxon>Lactobacillales</taxon>
        <taxon>Lactobacillaceae</taxon>
        <taxon>Xylocopilactobacillus</taxon>
    </lineage>
</organism>
<proteinExistence type="predicted"/>
<keyword evidence="3" id="KW-1185">Reference proteome</keyword>
<evidence type="ECO:0000313" key="2">
    <source>
        <dbReference type="EMBL" id="BDR56401.1"/>
    </source>
</evidence>
<dbReference type="RefSeq" id="WP_317698328.1">
    <property type="nucleotide sequence ID" value="NZ_AP026801.1"/>
</dbReference>
<dbReference type="EMBL" id="AP026801">
    <property type="protein sequence ID" value="BDR56401.1"/>
    <property type="molecule type" value="Genomic_DNA"/>
</dbReference>
<feature type="transmembrane region" description="Helical" evidence="1">
    <location>
        <begin position="273"/>
        <end position="292"/>
    </location>
</feature>
<feature type="transmembrane region" description="Helical" evidence="1">
    <location>
        <begin position="298"/>
        <end position="320"/>
    </location>
</feature>
<dbReference type="Proteomes" id="UP001321804">
    <property type="component" value="Chromosome"/>
</dbReference>
<feature type="transmembrane region" description="Helical" evidence="1">
    <location>
        <begin position="133"/>
        <end position="151"/>
    </location>
</feature>
<reference evidence="2 3" key="1">
    <citation type="journal article" date="2023" name="Microbiol. Spectr.">
        <title>Symbiosis of Carpenter Bees with Uncharacterized Lactic Acid Bacteria Showing NAD Auxotrophy.</title>
        <authorList>
            <person name="Kawasaki S."/>
            <person name="Ozawa K."/>
            <person name="Mori T."/>
            <person name="Yamamoto A."/>
            <person name="Ito M."/>
            <person name="Ohkuma M."/>
            <person name="Sakamoto M."/>
            <person name="Matsutani M."/>
        </authorList>
    </citation>
    <scope>NUCLEOTIDE SEQUENCE [LARGE SCALE GENOMIC DNA]</scope>
    <source>
        <strain evidence="2 3">KimC2</strain>
    </source>
</reference>
<dbReference type="GO" id="GO:0016020">
    <property type="term" value="C:membrane"/>
    <property type="evidence" value="ECO:0007669"/>
    <property type="project" value="InterPro"/>
</dbReference>
<gene>
    <name evidence="2" type="ORF">KIMC2_09630</name>
</gene>
<feature type="transmembrane region" description="Helical" evidence="1">
    <location>
        <begin position="56"/>
        <end position="77"/>
    </location>
</feature>
<keyword evidence="1" id="KW-0812">Transmembrane</keyword>
<evidence type="ECO:0000256" key="1">
    <source>
        <dbReference type="SAM" id="Phobius"/>
    </source>
</evidence>
<dbReference type="InterPro" id="IPR010288">
    <property type="entry name" value="EcsB_ABC"/>
</dbReference>
<feature type="transmembrane region" description="Helical" evidence="1">
    <location>
        <begin position="163"/>
        <end position="181"/>
    </location>
</feature>
<feature type="transmembrane region" description="Helical" evidence="1">
    <location>
        <begin position="98"/>
        <end position="121"/>
    </location>
</feature>
<name>A0AAU9DE32_9LACO</name>
<accession>A0AAU9DE32</accession>
<keyword evidence="1" id="KW-0472">Membrane</keyword>
<dbReference type="PIRSF" id="PIRSF037259">
    <property type="entry name" value="EcsB_ABC"/>
    <property type="match status" value="1"/>
</dbReference>
<evidence type="ECO:0000313" key="3">
    <source>
        <dbReference type="Proteomes" id="UP001321804"/>
    </source>
</evidence>
<sequence>MKKIYHNRFQENLANNSKYLRYVFNDHFILILFILMGYLAYLYSQNLNSILSLNPYLLRAIIAIIFFIELNSFNYVTLLKRPDQSFLLPAISKFKENFAFATTYSMALPTITFALSSLAVFPIINKLDHTHGPFVWILILAGLICLQLALFNSFKSKIYGKFSGLKFNISILFLNLIVMIPIVVGKYYLFLGLSFLYLILSAAIDKIKKESIFKVDFSIDSEIRRQSRINKFYSLFVDLPDSEIQIKRRKYLDFVKSNKSSQKNLFWKTFLRAGNYLGLFLRLLLINVIILLLFRNSIFSLILSFILLYLLLFQLIPIYQQVISNFWFRIFPTKKSNWIKLFQKFLIEIGVTYTIINSLVMMDNYHYNFINAFIFLGGGIVFTILITKLYITSRIRKIFNH</sequence>
<feature type="transmembrane region" description="Helical" evidence="1">
    <location>
        <begin position="20"/>
        <end position="44"/>
    </location>
</feature>
<dbReference type="KEGG" id="xak:KIMC2_09630"/>
<dbReference type="Pfam" id="PF05975">
    <property type="entry name" value="EcsB"/>
    <property type="match status" value="1"/>
</dbReference>
<keyword evidence="1" id="KW-1133">Transmembrane helix</keyword>